<comment type="caution">
    <text evidence="1">The sequence shown here is derived from an EMBL/GenBank/DDBJ whole genome shotgun (WGS) entry which is preliminary data.</text>
</comment>
<gene>
    <name evidence="1" type="ORF">NYR54_18795</name>
</gene>
<reference evidence="1" key="1">
    <citation type="submission" date="2022-08" db="EMBL/GenBank/DDBJ databases">
        <title>Chelativorans sichuanense sp. nov., a paraffin oil-degrading bacterium isolated from a mixture of oil-based drill cuttings and paddy soil.</title>
        <authorList>
            <person name="Yu J."/>
            <person name="Liu H."/>
            <person name="Chen Q."/>
        </authorList>
    </citation>
    <scope>NUCLEOTIDE SEQUENCE</scope>
    <source>
        <strain evidence="1">SCAU 2101</strain>
    </source>
</reference>
<keyword evidence="2" id="KW-1185">Reference proteome</keyword>
<proteinExistence type="predicted"/>
<organism evidence="1 2">
    <name type="scientific">Chelativorans petroleitrophicus</name>
    <dbReference type="NCBI Taxonomy" id="2975484"/>
    <lineage>
        <taxon>Bacteria</taxon>
        <taxon>Pseudomonadati</taxon>
        <taxon>Pseudomonadota</taxon>
        <taxon>Alphaproteobacteria</taxon>
        <taxon>Hyphomicrobiales</taxon>
        <taxon>Phyllobacteriaceae</taxon>
        <taxon>Chelativorans</taxon>
    </lineage>
</organism>
<dbReference type="RefSeq" id="WP_261517239.1">
    <property type="nucleotide sequence ID" value="NZ_JAODNV010000038.1"/>
</dbReference>
<evidence type="ECO:0000313" key="1">
    <source>
        <dbReference type="EMBL" id="MCT8992294.1"/>
    </source>
</evidence>
<accession>A0A9X2XCG4</accession>
<protein>
    <submittedName>
        <fullName evidence="1">Uncharacterized protein</fullName>
    </submittedName>
</protein>
<dbReference type="EMBL" id="JAODNV010000038">
    <property type="protein sequence ID" value="MCT8992294.1"/>
    <property type="molecule type" value="Genomic_DNA"/>
</dbReference>
<dbReference type="Proteomes" id="UP001149009">
    <property type="component" value="Unassembled WGS sequence"/>
</dbReference>
<evidence type="ECO:0000313" key="2">
    <source>
        <dbReference type="Proteomes" id="UP001149009"/>
    </source>
</evidence>
<dbReference type="AlphaFoldDB" id="A0A9X2XCG4"/>
<name>A0A9X2XCG4_9HYPH</name>
<sequence>MSILDAIRPGARIKDLDGDGIAEIISVTRFGPDAVNLVYRAFGKVGERLLYRGDEARLEILQPGSNYTSGADGGLGEVGI</sequence>